<protein>
    <submittedName>
        <fullName evidence="1">Uncharacterized protein</fullName>
    </submittedName>
</protein>
<evidence type="ECO:0000313" key="2">
    <source>
        <dbReference type="Proteomes" id="UP000827872"/>
    </source>
</evidence>
<comment type="caution">
    <text evidence="1">The sequence shown here is derived from an EMBL/GenBank/DDBJ whole genome shotgun (WGS) entry which is preliminary data.</text>
</comment>
<dbReference type="EMBL" id="CM037626">
    <property type="protein sequence ID" value="KAH8012008.1"/>
    <property type="molecule type" value="Genomic_DNA"/>
</dbReference>
<reference evidence="1" key="1">
    <citation type="submission" date="2021-08" db="EMBL/GenBank/DDBJ databases">
        <title>The first chromosome-level gecko genome reveals the dynamic sex chromosomes of Neotropical dwarf geckos (Sphaerodactylidae: Sphaerodactylus).</title>
        <authorList>
            <person name="Pinto B.J."/>
            <person name="Keating S.E."/>
            <person name="Gamble T."/>
        </authorList>
    </citation>
    <scope>NUCLEOTIDE SEQUENCE</scope>
    <source>
        <strain evidence="1">TG3544</strain>
    </source>
</reference>
<gene>
    <name evidence="1" type="ORF">K3G42_013555</name>
</gene>
<dbReference type="Proteomes" id="UP000827872">
    <property type="component" value="Linkage Group LG13"/>
</dbReference>
<sequence>MSKCACSHKHVLKDLAEASGRISYSGLTAEAKRTFSYVQGCLQSFGLKEKESVSRFPRRPSSFLLTEVLHKTVAFLTLLHTSVSLSLPHSSNFFTLEVEAVFLLSSPRVFSLSRFNTIVHFAPSSRFRKHCLENQHL</sequence>
<accession>A0ACB8FZB8</accession>
<evidence type="ECO:0000313" key="1">
    <source>
        <dbReference type="EMBL" id="KAH8012008.1"/>
    </source>
</evidence>
<proteinExistence type="predicted"/>
<name>A0ACB8FZB8_9SAUR</name>
<keyword evidence="2" id="KW-1185">Reference proteome</keyword>
<organism evidence="1 2">
    <name type="scientific">Sphaerodactylus townsendi</name>
    <dbReference type="NCBI Taxonomy" id="933632"/>
    <lineage>
        <taxon>Eukaryota</taxon>
        <taxon>Metazoa</taxon>
        <taxon>Chordata</taxon>
        <taxon>Craniata</taxon>
        <taxon>Vertebrata</taxon>
        <taxon>Euteleostomi</taxon>
        <taxon>Lepidosauria</taxon>
        <taxon>Squamata</taxon>
        <taxon>Bifurcata</taxon>
        <taxon>Gekkota</taxon>
        <taxon>Sphaerodactylidae</taxon>
        <taxon>Sphaerodactylus</taxon>
    </lineage>
</organism>